<organism evidence="7 8">
    <name type="scientific">Cycloclasticus pugetii</name>
    <dbReference type="NCBI Taxonomy" id="34068"/>
    <lineage>
        <taxon>Bacteria</taxon>
        <taxon>Pseudomonadati</taxon>
        <taxon>Pseudomonadota</taxon>
        <taxon>Gammaproteobacteria</taxon>
        <taxon>Thiotrichales</taxon>
        <taxon>Piscirickettsiaceae</taxon>
        <taxon>Cycloclasticus</taxon>
    </lineage>
</organism>
<keyword evidence="8" id="KW-1185">Reference proteome</keyword>
<dbReference type="InterPro" id="IPR030700">
    <property type="entry name" value="N-end_Aminoacyl_Trfase"/>
</dbReference>
<keyword evidence="3 4" id="KW-0012">Acyltransferase</keyword>
<accession>A0AB33Z0A8</accession>
<dbReference type="NCBIfam" id="NF002346">
    <property type="entry name" value="PRK01305.2-3"/>
    <property type="match status" value="1"/>
</dbReference>
<evidence type="ECO:0000256" key="3">
    <source>
        <dbReference type="ARBA" id="ARBA00023315"/>
    </source>
</evidence>
<dbReference type="InterPro" id="IPR016181">
    <property type="entry name" value="Acyl_CoA_acyltransferase"/>
</dbReference>
<gene>
    <name evidence="4" type="primary">bpt</name>
    <name evidence="7" type="ORF">L196_08484</name>
</gene>
<feature type="domain" description="N-end aminoacyl transferase N-terminal" evidence="5">
    <location>
        <begin position="20"/>
        <end position="89"/>
    </location>
</feature>
<comment type="similarity">
    <text evidence="4">Belongs to the R-transferase family. Bpt subfamily.</text>
</comment>
<dbReference type="EC" id="2.3.2.29" evidence="4"/>
<evidence type="ECO:0000256" key="1">
    <source>
        <dbReference type="ARBA" id="ARBA00022490"/>
    </source>
</evidence>
<dbReference type="PANTHER" id="PTHR21367:SF1">
    <property type="entry name" value="ARGINYL-TRNA--PROTEIN TRANSFERASE 1"/>
    <property type="match status" value="1"/>
</dbReference>
<comment type="caution">
    <text evidence="7">The sequence shown here is derived from an EMBL/GenBank/DDBJ whole genome shotgun (WGS) entry which is preliminary data.</text>
</comment>
<dbReference type="Proteomes" id="UP000015462">
    <property type="component" value="Unassembled WGS sequence"/>
</dbReference>
<dbReference type="InterPro" id="IPR007471">
    <property type="entry name" value="N-end_Aminoacyl_Trfase_N"/>
</dbReference>
<dbReference type="InterPro" id="IPR007472">
    <property type="entry name" value="N-end_Aminoacyl_Trfase_C"/>
</dbReference>
<dbReference type="GO" id="GO:0071596">
    <property type="term" value="P:ubiquitin-dependent protein catabolic process via the N-end rule pathway"/>
    <property type="evidence" value="ECO:0007669"/>
    <property type="project" value="InterPro"/>
</dbReference>
<evidence type="ECO:0000313" key="7">
    <source>
        <dbReference type="EMBL" id="EPD12628.1"/>
    </source>
</evidence>
<dbReference type="HAMAP" id="MF_00689">
    <property type="entry name" value="Bpt"/>
    <property type="match status" value="1"/>
</dbReference>
<dbReference type="PANTHER" id="PTHR21367">
    <property type="entry name" value="ARGININE-TRNA-PROTEIN TRANSFERASE 1"/>
    <property type="match status" value="1"/>
</dbReference>
<dbReference type="Pfam" id="PF04376">
    <property type="entry name" value="ATE_N"/>
    <property type="match status" value="1"/>
</dbReference>
<proteinExistence type="inferred from homology"/>
<dbReference type="NCBIfam" id="NF002342">
    <property type="entry name" value="PRK01305.1-3"/>
    <property type="match status" value="1"/>
</dbReference>
<evidence type="ECO:0000259" key="5">
    <source>
        <dbReference type="Pfam" id="PF04376"/>
    </source>
</evidence>
<evidence type="ECO:0000256" key="2">
    <source>
        <dbReference type="ARBA" id="ARBA00022679"/>
    </source>
</evidence>
<dbReference type="GO" id="GO:0004057">
    <property type="term" value="F:arginyl-tRNA--protein transferase activity"/>
    <property type="evidence" value="ECO:0007669"/>
    <property type="project" value="InterPro"/>
</dbReference>
<comment type="function">
    <text evidence="4">Functions in the N-end rule pathway of protein degradation where it conjugates Leu from its aminoacyl-tRNA to the N-termini of proteins containing an N-terminal aspartate or glutamate.</text>
</comment>
<dbReference type="RefSeq" id="WP_015005968.1">
    <property type="nucleotide sequence ID" value="NZ_FQZJ01000005.1"/>
</dbReference>
<keyword evidence="1 4" id="KW-0963">Cytoplasm</keyword>
<comment type="subcellular location">
    <subcellularLocation>
        <location evidence="4">Cytoplasm</location>
    </subcellularLocation>
</comment>
<keyword evidence="2 4" id="KW-0808">Transferase</keyword>
<dbReference type="GO" id="GO:0008914">
    <property type="term" value="F:leucyl-tRNA--protein transferase activity"/>
    <property type="evidence" value="ECO:0007669"/>
    <property type="project" value="UniProtKB-UniRule"/>
</dbReference>
<evidence type="ECO:0000256" key="4">
    <source>
        <dbReference type="HAMAP-Rule" id="MF_00689"/>
    </source>
</evidence>
<dbReference type="AlphaFoldDB" id="A0AB33Z0A8"/>
<dbReference type="SUPFAM" id="SSF55729">
    <property type="entry name" value="Acyl-CoA N-acyltransferases (Nat)"/>
    <property type="match status" value="1"/>
</dbReference>
<evidence type="ECO:0000313" key="8">
    <source>
        <dbReference type="Proteomes" id="UP000015462"/>
    </source>
</evidence>
<evidence type="ECO:0000259" key="6">
    <source>
        <dbReference type="Pfam" id="PF04377"/>
    </source>
</evidence>
<feature type="domain" description="N-end rule aminoacyl transferase C-terminal" evidence="6">
    <location>
        <begin position="109"/>
        <end position="230"/>
    </location>
</feature>
<comment type="catalytic activity">
    <reaction evidence="4">
        <text>N-terminal L-aspartyl-[protein] + L-leucyl-tRNA(Leu) = N-terminal L-leucyl-L-aspartyl-[protein] + tRNA(Leu) + H(+)</text>
        <dbReference type="Rhea" id="RHEA:50420"/>
        <dbReference type="Rhea" id="RHEA-COMP:9613"/>
        <dbReference type="Rhea" id="RHEA-COMP:9622"/>
        <dbReference type="Rhea" id="RHEA-COMP:12669"/>
        <dbReference type="Rhea" id="RHEA-COMP:12674"/>
        <dbReference type="ChEBI" id="CHEBI:15378"/>
        <dbReference type="ChEBI" id="CHEBI:64720"/>
        <dbReference type="ChEBI" id="CHEBI:78442"/>
        <dbReference type="ChEBI" id="CHEBI:78494"/>
        <dbReference type="ChEBI" id="CHEBI:133042"/>
        <dbReference type="EC" id="2.3.2.29"/>
    </reaction>
</comment>
<dbReference type="InterPro" id="IPR017138">
    <property type="entry name" value="Asp_Glu_LeuTrfase"/>
</dbReference>
<reference evidence="7 8" key="1">
    <citation type="journal article" date="2013" name="Genome Announc.">
        <title>Genome Sequence of the Pyrene- and Fluoranthene-Degrading Bacterium Cycloclasticus sp. Strain PY97M.</title>
        <authorList>
            <person name="Cui Z."/>
            <person name="Xu G."/>
            <person name="Li Q."/>
            <person name="Gao W."/>
            <person name="Zheng L."/>
        </authorList>
    </citation>
    <scope>NUCLEOTIDE SEQUENCE [LARGE SCALE GENOMIC DNA]</scope>
    <source>
        <strain evidence="7 8">PY97M</strain>
    </source>
</reference>
<dbReference type="Pfam" id="PF04377">
    <property type="entry name" value="ATE_C"/>
    <property type="match status" value="1"/>
</dbReference>
<dbReference type="EMBL" id="ASHL01000007">
    <property type="protein sequence ID" value="EPD12628.1"/>
    <property type="molecule type" value="Genomic_DNA"/>
</dbReference>
<dbReference type="GO" id="GO:0005737">
    <property type="term" value="C:cytoplasm"/>
    <property type="evidence" value="ECO:0007669"/>
    <property type="project" value="UniProtKB-SubCell"/>
</dbReference>
<sequence length="257" mass="29390">MSSPSPAGRQLQLYISTPQACDYLTDRQSQNIFISPDVTVTPSIYEYLISIGFRRSGQHTYRPHCPSCRACISSRVDVQTFNASKSQRRVLTKNKDLSVSSVQSIFSTEHYELYCRYQAFKHPGGSMESFGENEYEEFLCQSFGNSLMFETRLGEKLLAVSVTDIFGDALSAVYTFFDPEYSARSLGTFSILQQIKATQNRGKRHLYLGYYIKNSVKMAYKTNFMPLEMLIEGKWRRYTKDDELPDQSASLDSPITF</sequence>
<comment type="catalytic activity">
    <reaction evidence="4">
        <text>N-terminal L-glutamyl-[protein] + L-leucyl-tRNA(Leu) = N-terminal L-leucyl-L-glutamyl-[protein] + tRNA(Leu) + H(+)</text>
        <dbReference type="Rhea" id="RHEA:50412"/>
        <dbReference type="Rhea" id="RHEA-COMP:9613"/>
        <dbReference type="Rhea" id="RHEA-COMP:9622"/>
        <dbReference type="Rhea" id="RHEA-COMP:12664"/>
        <dbReference type="Rhea" id="RHEA-COMP:12668"/>
        <dbReference type="ChEBI" id="CHEBI:15378"/>
        <dbReference type="ChEBI" id="CHEBI:64721"/>
        <dbReference type="ChEBI" id="CHEBI:78442"/>
        <dbReference type="ChEBI" id="CHEBI:78494"/>
        <dbReference type="ChEBI" id="CHEBI:133041"/>
        <dbReference type="EC" id="2.3.2.29"/>
    </reaction>
</comment>
<protein>
    <recommendedName>
        <fullName evidence="4">Aspartate/glutamate leucyltransferase</fullName>
        <ecNumber evidence="4">2.3.2.29</ecNumber>
    </recommendedName>
</protein>
<name>A0AB33Z0A8_9GAMM</name>
<dbReference type="PIRSF" id="PIRSF037208">
    <property type="entry name" value="ATE_pro_prd"/>
    <property type="match status" value="1"/>
</dbReference>
<dbReference type="NCBIfam" id="NF002341">
    <property type="entry name" value="PRK01305.1-1"/>
    <property type="match status" value="1"/>
</dbReference>